<name>A0A7W9TGH4_9ACTN</name>
<keyword evidence="4" id="KW-1185">Reference proteome</keyword>
<dbReference type="GO" id="GO:0006313">
    <property type="term" value="P:DNA transposition"/>
    <property type="evidence" value="ECO:0007669"/>
    <property type="project" value="InterPro"/>
</dbReference>
<dbReference type="AlphaFoldDB" id="A0A7W9TGH4"/>
<dbReference type="InterPro" id="IPR002513">
    <property type="entry name" value="Tn3_Tnp_DDE_dom"/>
</dbReference>
<dbReference type="Proteomes" id="UP000591537">
    <property type="component" value="Unassembled WGS sequence"/>
</dbReference>
<evidence type="ECO:0000256" key="1">
    <source>
        <dbReference type="SAM" id="MobiDB-lite"/>
    </source>
</evidence>
<proteinExistence type="predicted"/>
<protein>
    <recommendedName>
        <fullName evidence="2">Tn3 transposase DDE domain-containing protein</fullName>
    </recommendedName>
</protein>
<reference evidence="3 4" key="1">
    <citation type="submission" date="2020-08" db="EMBL/GenBank/DDBJ databases">
        <title>Genomic Encyclopedia of Type Strains, Phase IV (KMG-IV): sequencing the most valuable type-strain genomes for metagenomic binning, comparative biology and taxonomic classification.</title>
        <authorList>
            <person name="Goeker M."/>
        </authorList>
    </citation>
    <scope>NUCLEOTIDE SEQUENCE [LARGE SCALE GENOMIC DNA]</scope>
    <source>
        <strain evidence="3 4">DSM 43350</strain>
    </source>
</reference>
<organism evidence="3 4">
    <name type="scientific">Streptomyces paradoxus</name>
    <dbReference type="NCBI Taxonomy" id="66375"/>
    <lineage>
        <taxon>Bacteria</taxon>
        <taxon>Bacillati</taxon>
        <taxon>Actinomycetota</taxon>
        <taxon>Actinomycetes</taxon>
        <taxon>Kitasatosporales</taxon>
        <taxon>Streptomycetaceae</taxon>
        <taxon>Streptomyces</taxon>
    </lineage>
</organism>
<accession>A0A7W9TGH4</accession>
<gene>
    <name evidence="3" type="ORF">HNR57_005441</name>
</gene>
<feature type="region of interest" description="Disordered" evidence="1">
    <location>
        <begin position="117"/>
        <end position="141"/>
    </location>
</feature>
<evidence type="ECO:0000259" key="2">
    <source>
        <dbReference type="Pfam" id="PF01526"/>
    </source>
</evidence>
<feature type="domain" description="Tn3 transposase DDE" evidence="2">
    <location>
        <begin position="1"/>
        <end position="49"/>
    </location>
</feature>
<dbReference type="EMBL" id="JACHGV010000008">
    <property type="protein sequence ID" value="MBB6079498.1"/>
    <property type="molecule type" value="Genomic_DNA"/>
</dbReference>
<comment type="caution">
    <text evidence="3">The sequence shown here is derived from an EMBL/GenBank/DDBJ whole genome shotgun (WGS) entry which is preliminary data.</text>
</comment>
<dbReference type="Pfam" id="PF01526">
    <property type="entry name" value="DDE_Tnp_Tn3"/>
    <property type="match status" value="1"/>
</dbReference>
<dbReference type="GO" id="GO:0004803">
    <property type="term" value="F:transposase activity"/>
    <property type="evidence" value="ECO:0007669"/>
    <property type="project" value="InterPro"/>
</dbReference>
<evidence type="ECO:0000313" key="4">
    <source>
        <dbReference type="Proteomes" id="UP000591537"/>
    </source>
</evidence>
<sequence length="141" mass="15944">MENQIGALSLVLNALVLFNTRYMDAAVTRLHTEGFDIRDKDVARLSPCVRGRPRSIRSAWAGVRHARAAQVPQHHQRDRRGGRLWMQLKDPVGWRTTLYEFIWQPWGPPLADHYPVLSGGSDKARRPRLGPGGASRPTQLC</sequence>
<evidence type="ECO:0000313" key="3">
    <source>
        <dbReference type="EMBL" id="MBB6079498.1"/>
    </source>
</evidence>